<evidence type="ECO:0000259" key="4">
    <source>
        <dbReference type="Pfam" id="PF00685"/>
    </source>
</evidence>
<comment type="similarity">
    <text evidence="1 3">Belongs to the sulfotransferase 1 family.</text>
</comment>
<evidence type="ECO:0000313" key="5">
    <source>
        <dbReference type="EMBL" id="KAK9155653.1"/>
    </source>
</evidence>
<accession>A0AAP0KN62</accession>
<dbReference type="Gene3D" id="3.40.50.300">
    <property type="entry name" value="P-loop containing nucleotide triphosphate hydrolases"/>
    <property type="match status" value="1"/>
</dbReference>
<protein>
    <recommendedName>
        <fullName evidence="3">Sulfotransferase</fullName>
        <ecNumber evidence="3">2.8.2.-</ecNumber>
    </recommendedName>
</protein>
<dbReference type="EC" id="2.8.2.-" evidence="3"/>
<dbReference type="AlphaFoldDB" id="A0AAP0KN62"/>
<proteinExistence type="inferred from homology"/>
<dbReference type="Pfam" id="PF00685">
    <property type="entry name" value="Sulfotransfer_1"/>
    <property type="match status" value="1"/>
</dbReference>
<dbReference type="InterPro" id="IPR027417">
    <property type="entry name" value="P-loop_NTPase"/>
</dbReference>
<dbReference type="PANTHER" id="PTHR11783">
    <property type="entry name" value="SULFOTRANSFERASE SULT"/>
    <property type="match status" value="1"/>
</dbReference>
<evidence type="ECO:0000256" key="3">
    <source>
        <dbReference type="RuleBase" id="RU361155"/>
    </source>
</evidence>
<evidence type="ECO:0000256" key="1">
    <source>
        <dbReference type="ARBA" id="ARBA00005771"/>
    </source>
</evidence>
<reference evidence="5 6" key="1">
    <citation type="submission" date="2024-01" db="EMBL/GenBank/DDBJ databases">
        <title>Genome assemblies of Stephania.</title>
        <authorList>
            <person name="Yang L."/>
        </authorList>
    </citation>
    <scope>NUCLEOTIDE SEQUENCE [LARGE SCALE GENOMIC DNA]</scope>
    <source>
        <strain evidence="5">QJT</strain>
        <tissue evidence="5">Leaf</tissue>
    </source>
</reference>
<dbReference type="InterPro" id="IPR000863">
    <property type="entry name" value="Sulfotransferase_dom"/>
</dbReference>
<dbReference type="SUPFAM" id="SSF52540">
    <property type="entry name" value="P-loop containing nucleoside triphosphate hydrolases"/>
    <property type="match status" value="1"/>
</dbReference>
<dbReference type="EMBL" id="JBBNAE010000001">
    <property type="protein sequence ID" value="KAK9155653.1"/>
    <property type="molecule type" value="Genomic_DNA"/>
</dbReference>
<sequence length="129" mass="15110">MKEDIKSQVKRLARHLGFPFSNEEEREGVVENIIKLCSFKNLKNLEGNQSGKTWIIDNKHFFRNGEVGDWMNHLTPQMAEQVDQITETLPICPPEAPVHEKRLWFRNLGLGKLQPHEKHNDHSVMDQER</sequence>
<comment type="caution">
    <text evidence="5">The sequence shown here is derived from an EMBL/GenBank/DDBJ whole genome shotgun (WGS) entry which is preliminary data.</text>
</comment>
<dbReference type="GO" id="GO:0008146">
    <property type="term" value="F:sulfotransferase activity"/>
    <property type="evidence" value="ECO:0007669"/>
    <property type="project" value="InterPro"/>
</dbReference>
<evidence type="ECO:0000256" key="2">
    <source>
        <dbReference type="ARBA" id="ARBA00022679"/>
    </source>
</evidence>
<organism evidence="5 6">
    <name type="scientific">Stephania japonica</name>
    <dbReference type="NCBI Taxonomy" id="461633"/>
    <lineage>
        <taxon>Eukaryota</taxon>
        <taxon>Viridiplantae</taxon>
        <taxon>Streptophyta</taxon>
        <taxon>Embryophyta</taxon>
        <taxon>Tracheophyta</taxon>
        <taxon>Spermatophyta</taxon>
        <taxon>Magnoliopsida</taxon>
        <taxon>Ranunculales</taxon>
        <taxon>Menispermaceae</taxon>
        <taxon>Menispermoideae</taxon>
        <taxon>Cissampelideae</taxon>
        <taxon>Stephania</taxon>
    </lineage>
</organism>
<keyword evidence="6" id="KW-1185">Reference proteome</keyword>
<feature type="domain" description="Sulfotransferase" evidence="4">
    <location>
        <begin position="1"/>
        <end position="87"/>
    </location>
</feature>
<keyword evidence="2 3" id="KW-0808">Transferase</keyword>
<evidence type="ECO:0000313" key="6">
    <source>
        <dbReference type="Proteomes" id="UP001417504"/>
    </source>
</evidence>
<gene>
    <name evidence="5" type="ORF">Sjap_003133</name>
</gene>
<name>A0AAP0KN62_9MAGN</name>
<dbReference type="Proteomes" id="UP001417504">
    <property type="component" value="Unassembled WGS sequence"/>
</dbReference>